<dbReference type="KEGG" id="pfer:IRI77_21140"/>
<evidence type="ECO:0000313" key="4">
    <source>
        <dbReference type="Proteomes" id="UP000593892"/>
    </source>
</evidence>
<keyword evidence="2" id="KW-0472">Membrane</keyword>
<feature type="transmembrane region" description="Helical" evidence="2">
    <location>
        <begin position="79"/>
        <end position="101"/>
    </location>
</feature>
<keyword evidence="2" id="KW-0812">Transmembrane</keyword>
<organism evidence="3 4">
    <name type="scientific">Paludibaculum fermentans</name>
    <dbReference type="NCBI Taxonomy" id="1473598"/>
    <lineage>
        <taxon>Bacteria</taxon>
        <taxon>Pseudomonadati</taxon>
        <taxon>Acidobacteriota</taxon>
        <taxon>Terriglobia</taxon>
        <taxon>Bryobacterales</taxon>
        <taxon>Bryobacteraceae</taxon>
        <taxon>Paludibaculum</taxon>
    </lineage>
</organism>
<evidence type="ECO:0000256" key="2">
    <source>
        <dbReference type="SAM" id="Phobius"/>
    </source>
</evidence>
<sequence length="112" mass="12846">MNPELPNPDESTPSGLPPEAEETGQPTARRATWMEKTAAVLFCVFCIELGLFLLVYPWLDNYWSRNWLIQLRPEWTSMLLSQQFRGAVSGLGILNIFLGFLEVMRLSRFARP</sequence>
<dbReference type="Proteomes" id="UP000593892">
    <property type="component" value="Chromosome"/>
</dbReference>
<feature type="transmembrane region" description="Helical" evidence="2">
    <location>
        <begin position="38"/>
        <end position="59"/>
    </location>
</feature>
<dbReference type="EMBL" id="CP063849">
    <property type="protein sequence ID" value="QOY85333.1"/>
    <property type="molecule type" value="Genomic_DNA"/>
</dbReference>
<keyword evidence="2" id="KW-1133">Transmembrane helix</keyword>
<evidence type="ECO:0000256" key="1">
    <source>
        <dbReference type="SAM" id="MobiDB-lite"/>
    </source>
</evidence>
<reference evidence="3 4" key="1">
    <citation type="submission" date="2020-10" db="EMBL/GenBank/DDBJ databases">
        <title>Complete genome sequence of Paludibaculum fermentans P105T, a facultatively anaerobic acidobacterium capable of dissimilatory Fe(III) reduction.</title>
        <authorList>
            <person name="Dedysh S.N."/>
            <person name="Beletsky A.V."/>
            <person name="Kulichevskaya I.S."/>
            <person name="Mardanov A.V."/>
            <person name="Ravin N.V."/>
        </authorList>
    </citation>
    <scope>NUCLEOTIDE SEQUENCE [LARGE SCALE GENOMIC DNA]</scope>
    <source>
        <strain evidence="3 4">P105</strain>
    </source>
</reference>
<keyword evidence="4" id="KW-1185">Reference proteome</keyword>
<feature type="region of interest" description="Disordered" evidence="1">
    <location>
        <begin position="1"/>
        <end position="28"/>
    </location>
</feature>
<proteinExistence type="predicted"/>
<gene>
    <name evidence="3" type="ORF">IRI77_21140</name>
</gene>
<dbReference type="AlphaFoldDB" id="A0A7S7NKI9"/>
<accession>A0A7S7NKI9</accession>
<protein>
    <submittedName>
        <fullName evidence="3">Uncharacterized protein</fullName>
    </submittedName>
</protein>
<name>A0A7S7NKI9_PALFE</name>
<dbReference type="RefSeq" id="WP_194447003.1">
    <property type="nucleotide sequence ID" value="NZ_CP063849.1"/>
</dbReference>
<evidence type="ECO:0000313" key="3">
    <source>
        <dbReference type="EMBL" id="QOY85333.1"/>
    </source>
</evidence>